<protein>
    <submittedName>
        <fullName evidence="10">Chloride channel protein</fullName>
    </submittedName>
</protein>
<dbReference type="Gene3D" id="1.10.3080.10">
    <property type="entry name" value="Clc chloride channel"/>
    <property type="match status" value="1"/>
</dbReference>
<evidence type="ECO:0000256" key="2">
    <source>
        <dbReference type="ARBA" id="ARBA00022448"/>
    </source>
</evidence>
<dbReference type="Pfam" id="PF00654">
    <property type="entry name" value="Voltage_CLC"/>
    <property type="match status" value="1"/>
</dbReference>
<dbReference type="SUPFAM" id="SSF81340">
    <property type="entry name" value="Clc chloride channel"/>
    <property type="match status" value="1"/>
</dbReference>
<feature type="transmembrane region" description="Helical" evidence="8">
    <location>
        <begin position="361"/>
        <end position="385"/>
    </location>
</feature>
<dbReference type="AlphaFoldDB" id="A0A0R2A061"/>
<evidence type="ECO:0000256" key="7">
    <source>
        <dbReference type="ARBA" id="ARBA00023214"/>
    </source>
</evidence>
<keyword evidence="7" id="KW-0868">Chloride</keyword>
<dbReference type="PRINTS" id="PR00762">
    <property type="entry name" value="CLCHANNEL"/>
</dbReference>
<feature type="transmembrane region" description="Helical" evidence="8">
    <location>
        <begin position="397"/>
        <end position="418"/>
    </location>
</feature>
<keyword evidence="6 8" id="KW-0472">Membrane</keyword>
<dbReference type="SUPFAM" id="SSF116726">
    <property type="entry name" value="TrkA C-terminal domain-like"/>
    <property type="match status" value="1"/>
</dbReference>
<gene>
    <name evidence="10" type="ORF">FC26_GL000587</name>
</gene>
<accession>A0A0R2A061</accession>
<feature type="transmembrane region" description="Helical" evidence="8">
    <location>
        <begin position="231"/>
        <end position="251"/>
    </location>
</feature>
<evidence type="ECO:0000256" key="8">
    <source>
        <dbReference type="SAM" id="Phobius"/>
    </source>
</evidence>
<evidence type="ECO:0000256" key="1">
    <source>
        <dbReference type="ARBA" id="ARBA00004141"/>
    </source>
</evidence>
<dbReference type="Proteomes" id="UP000051733">
    <property type="component" value="Unassembled WGS sequence"/>
</dbReference>
<proteinExistence type="predicted"/>
<keyword evidence="11" id="KW-1185">Reference proteome</keyword>
<dbReference type="PATRIC" id="fig|1423813.3.peg.598"/>
<evidence type="ECO:0000256" key="6">
    <source>
        <dbReference type="ARBA" id="ARBA00023136"/>
    </source>
</evidence>
<dbReference type="PANTHER" id="PTHR45711">
    <property type="entry name" value="CHLORIDE CHANNEL PROTEIN"/>
    <property type="match status" value="1"/>
</dbReference>
<dbReference type="GO" id="GO:0008324">
    <property type="term" value="F:monoatomic cation transmembrane transporter activity"/>
    <property type="evidence" value="ECO:0007669"/>
    <property type="project" value="InterPro"/>
</dbReference>
<dbReference type="GO" id="GO:0006813">
    <property type="term" value="P:potassium ion transport"/>
    <property type="evidence" value="ECO:0007669"/>
    <property type="project" value="InterPro"/>
</dbReference>
<feature type="transmembrane region" description="Helical" evidence="8">
    <location>
        <begin position="328"/>
        <end position="349"/>
    </location>
</feature>
<sequence>MGEKMKVNIDRTKTNQLLRGIIIGALAGFVVSTFRLLIEWELKLIKIGYQFLHQQPGYLVAWVLISVLLALGLGQLTQGYPAIKGSGIPQIEGQLAGDYEEAWWPVLWRKFIGGVLAIGSGLFLGREGPSIQLGATIGQGFAEFRHDKPLARRVSIASGAAAGLSAAFNAPIASTMFVLEEVYHNFSPVVWLSAFVSALSADFISLNFFGLTPVLHITYAHSLPVNQYGHLLILGIILGILGRLYQVSLFNMGRLYGRLKLPAFVYPVVPFILVIIIGWYWPQTLGGGNSLIVNLTRMNPSVLLFGGLLLLRFLFSMVSYGSELPGGIFLPILTLGAVIGGLYGAAMHAVGLLPSVYIANFIIYAMAGYFAGIGKAPFTAILLITEMVGSLGHLMPLAVVSLVAYVVVDILNGAPIYASLLEKLLQREPQLIANKSQDVIHTTVFVGALLDGKQVRDFNWPKSCLLYAIHRGEQQLIPHGDTEIKAGDTLLISVAPRMRHSAFVKIITAAQGTEKNK</sequence>
<dbReference type="PANTHER" id="PTHR45711:SF6">
    <property type="entry name" value="CHLORIDE CHANNEL PROTEIN"/>
    <property type="match status" value="1"/>
</dbReference>
<name>A0A0R2A061_9LACO</name>
<dbReference type="CDD" id="cd01031">
    <property type="entry name" value="EriC"/>
    <property type="match status" value="1"/>
</dbReference>
<feature type="domain" description="RCK C-terminal" evidence="9">
    <location>
        <begin position="427"/>
        <end position="509"/>
    </location>
</feature>
<comment type="subcellular location">
    <subcellularLocation>
        <location evidence="1">Membrane</location>
        <topology evidence="1">Multi-pass membrane protein</topology>
    </subcellularLocation>
</comment>
<dbReference type="InterPro" id="IPR006037">
    <property type="entry name" value="RCK_C"/>
</dbReference>
<evidence type="ECO:0000313" key="11">
    <source>
        <dbReference type="Proteomes" id="UP000051733"/>
    </source>
</evidence>
<feature type="transmembrane region" description="Helical" evidence="8">
    <location>
        <begin position="154"/>
        <end position="179"/>
    </location>
</feature>
<reference evidence="10 11" key="1">
    <citation type="journal article" date="2015" name="Genome Announc.">
        <title>Expanding the biotechnology potential of lactobacilli through comparative genomics of 213 strains and associated genera.</title>
        <authorList>
            <person name="Sun Z."/>
            <person name="Harris H.M."/>
            <person name="McCann A."/>
            <person name="Guo C."/>
            <person name="Argimon S."/>
            <person name="Zhang W."/>
            <person name="Yang X."/>
            <person name="Jeffery I.B."/>
            <person name="Cooney J.C."/>
            <person name="Kagawa T.F."/>
            <person name="Liu W."/>
            <person name="Song Y."/>
            <person name="Salvetti E."/>
            <person name="Wrobel A."/>
            <person name="Rasinkangas P."/>
            <person name="Parkhill J."/>
            <person name="Rea M.C."/>
            <person name="O'Sullivan O."/>
            <person name="Ritari J."/>
            <person name="Douillard F.P."/>
            <person name="Paul Ross R."/>
            <person name="Yang R."/>
            <person name="Briner A.E."/>
            <person name="Felis G.E."/>
            <person name="de Vos W.M."/>
            <person name="Barrangou R."/>
            <person name="Klaenhammer T.R."/>
            <person name="Caufield P.W."/>
            <person name="Cui Y."/>
            <person name="Zhang H."/>
            <person name="O'Toole P.W."/>
        </authorList>
    </citation>
    <scope>NUCLEOTIDE SEQUENCE [LARGE SCALE GENOMIC DNA]</scope>
    <source>
        <strain evidence="10 11">DSM 20634</strain>
    </source>
</reference>
<dbReference type="PROSITE" id="PS51202">
    <property type="entry name" value="RCK_C"/>
    <property type="match status" value="1"/>
</dbReference>
<feature type="transmembrane region" description="Helical" evidence="8">
    <location>
        <begin position="191"/>
        <end position="219"/>
    </location>
</feature>
<dbReference type="InterPro" id="IPR001807">
    <property type="entry name" value="ClC"/>
</dbReference>
<dbReference type="GO" id="GO:0005247">
    <property type="term" value="F:voltage-gated chloride channel activity"/>
    <property type="evidence" value="ECO:0007669"/>
    <property type="project" value="TreeGrafter"/>
</dbReference>
<keyword evidence="2" id="KW-0813">Transport</keyword>
<evidence type="ECO:0000256" key="3">
    <source>
        <dbReference type="ARBA" id="ARBA00022692"/>
    </source>
</evidence>
<evidence type="ECO:0000256" key="4">
    <source>
        <dbReference type="ARBA" id="ARBA00022989"/>
    </source>
</evidence>
<comment type="caution">
    <text evidence="10">The sequence shown here is derived from an EMBL/GenBank/DDBJ whole genome shotgun (WGS) entry which is preliminary data.</text>
</comment>
<dbReference type="Gene3D" id="3.30.70.1450">
    <property type="entry name" value="Regulator of K+ conductance, C-terminal domain"/>
    <property type="match status" value="1"/>
</dbReference>
<dbReference type="EMBL" id="AYYY01000063">
    <property type="protein sequence ID" value="KRM60497.1"/>
    <property type="molecule type" value="Genomic_DNA"/>
</dbReference>
<dbReference type="GO" id="GO:0005886">
    <property type="term" value="C:plasma membrane"/>
    <property type="evidence" value="ECO:0007669"/>
    <property type="project" value="TreeGrafter"/>
</dbReference>
<dbReference type="Pfam" id="PF02080">
    <property type="entry name" value="TrkA_C"/>
    <property type="match status" value="1"/>
</dbReference>
<keyword evidence="5" id="KW-0406">Ion transport</keyword>
<dbReference type="InterPro" id="IPR014743">
    <property type="entry name" value="Cl-channel_core"/>
</dbReference>
<dbReference type="STRING" id="1423813.FC26_GL000587"/>
<keyword evidence="3 8" id="KW-0812">Transmembrane</keyword>
<keyword evidence="4 8" id="KW-1133">Transmembrane helix</keyword>
<feature type="transmembrane region" description="Helical" evidence="8">
    <location>
        <begin position="263"/>
        <end position="281"/>
    </location>
</feature>
<feature type="transmembrane region" description="Helical" evidence="8">
    <location>
        <begin position="58"/>
        <end position="76"/>
    </location>
</feature>
<organism evidence="10 11">
    <name type="scientific">Paucilactobacillus vaccinostercus DSM 20634</name>
    <dbReference type="NCBI Taxonomy" id="1423813"/>
    <lineage>
        <taxon>Bacteria</taxon>
        <taxon>Bacillati</taxon>
        <taxon>Bacillota</taxon>
        <taxon>Bacilli</taxon>
        <taxon>Lactobacillales</taxon>
        <taxon>Lactobacillaceae</taxon>
        <taxon>Paucilactobacillus</taxon>
    </lineage>
</organism>
<evidence type="ECO:0000259" key="9">
    <source>
        <dbReference type="PROSITE" id="PS51202"/>
    </source>
</evidence>
<evidence type="ECO:0000256" key="5">
    <source>
        <dbReference type="ARBA" id="ARBA00023065"/>
    </source>
</evidence>
<feature type="transmembrane region" description="Helical" evidence="8">
    <location>
        <begin position="302"/>
        <end position="322"/>
    </location>
</feature>
<feature type="transmembrane region" description="Helical" evidence="8">
    <location>
        <begin position="21"/>
        <end position="38"/>
    </location>
</feature>
<evidence type="ECO:0000313" key="10">
    <source>
        <dbReference type="EMBL" id="KRM60497.1"/>
    </source>
</evidence>
<dbReference type="InterPro" id="IPR036721">
    <property type="entry name" value="RCK_C_sf"/>
</dbReference>